<dbReference type="EMBL" id="JACGWV010000003">
    <property type="protein sequence ID" value="MBA8810879.1"/>
    <property type="molecule type" value="Genomic_DNA"/>
</dbReference>
<dbReference type="PANTHER" id="PTHR37017">
    <property type="entry name" value="AB HYDROLASE-1 DOMAIN-CONTAINING PROTEIN-RELATED"/>
    <property type="match status" value="1"/>
</dbReference>
<reference evidence="2 3" key="1">
    <citation type="submission" date="2020-07" db="EMBL/GenBank/DDBJ databases">
        <title>Sequencing the genomes of 1000 actinobacteria strains.</title>
        <authorList>
            <person name="Klenk H.-P."/>
        </authorList>
    </citation>
    <scope>NUCLEOTIDE SEQUENCE [LARGE SCALE GENOMIC DNA]</scope>
    <source>
        <strain evidence="2 3">DSM 44121</strain>
    </source>
</reference>
<sequence>MSPTFVLVHGAFANSFSFAPLQAELALLGHRSAAVDLPGHGFEATYPAAYQAPQDPAGLATTPGSIQGVTLADNVARVVEVLERAKEHGPVILVGHSRGGITLTAVGNARPDLVDRIVYVSAWAPVDLDVGGYYAGPEMAGTDQAALAAVLAGDPAALGLLRCNFRTADPAVLAGLKAAFHADGTDDEFRTFLNTFQPDENLDAGTPDDRVQAATWGTIPRTYVRLSEDTSIPPAMQDRMIREADALTPGNPYDVHTLESSHLSWLVRPRAAAELLAGLAAGPTAEAGAGAGAEAGVSEPAAAG</sequence>
<gene>
    <name evidence="2" type="ORF">FHX71_004886</name>
</gene>
<name>A0A7W3JDL1_9MICO</name>
<dbReference type="Proteomes" id="UP000540568">
    <property type="component" value="Unassembled WGS sequence"/>
</dbReference>
<evidence type="ECO:0000259" key="1">
    <source>
        <dbReference type="Pfam" id="PF12697"/>
    </source>
</evidence>
<feature type="domain" description="AB hydrolase-1" evidence="1">
    <location>
        <begin position="5"/>
        <end position="274"/>
    </location>
</feature>
<evidence type="ECO:0000313" key="2">
    <source>
        <dbReference type="EMBL" id="MBA8810879.1"/>
    </source>
</evidence>
<dbReference type="GO" id="GO:0003824">
    <property type="term" value="F:catalytic activity"/>
    <property type="evidence" value="ECO:0007669"/>
    <property type="project" value="UniProtKB-ARBA"/>
</dbReference>
<dbReference type="PANTHER" id="PTHR37017:SF11">
    <property type="entry name" value="ESTERASE_LIPASE_THIOESTERASE DOMAIN-CONTAINING PROTEIN"/>
    <property type="match status" value="1"/>
</dbReference>
<dbReference type="SUPFAM" id="SSF53474">
    <property type="entry name" value="alpha/beta-Hydrolases"/>
    <property type="match status" value="1"/>
</dbReference>
<evidence type="ECO:0000313" key="3">
    <source>
        <dbReference type="Proteomes" id="UP000540568"/>
    </source>
</evidence>
<proteinExistence type="predicted"/>
<dbReference type="Pfam" id="PF12697">
    <property type="entry name" value="Abhydrolase_6"/>
    <property type="match status" value="1"/>
</dbReference>
<dbReference type="InterPro" id="IPR000073">
    <property type="entry name" value="AB_hydrolase_1"/>
</dbReference>
<comment type="caution">
    <text evidence="2">The sequence shown here is derived from an EMBL/GenBank/DDBJ whole genome shotgun (WGS) entry which is preliminary data.</text>
</comment>
<organism evidence="2 3">
    <name type="scientific">Promicromonospora sukumoe</name>
    <dbReference type="NCBI Taxonomy" id="88382"/>
    <lineage>
        <taxon>Bacteria</taxon>
        <taxon>Bacillati</taxon>
        <taxon>Actinomycetota</taxon>
        <taxon>Actinomycetes</taxon>
        <taxon>Micrococcales</taxon>
        <taxon>Promicromonosporaceae</taxon>
        <taxon>Promicromonospora</taxon>
    </lineage>
</organism>
<protein>
    <submittedName>
        <fullName evidence="2">Pimeloyl-ACP methyl ester carboxylesterase</fullName>
    </submittedName>
</protein>
<keyword evidence="3" id="KW-1185">Reference proteome</keyword>
<dbReference type="RefSeq" id="WP_246403541.1">
    <property type="nucleotide sequence ID" value="NZ_BAAATF010000009.1"/>
</dbReference>
<dbReference type="InterPro" id="IPR052897">
    <property type="entry name" value="Sec-Metab_Biosynth_Hydrolase"/>
</dbReference>
<dbReference type="Gene3D" id="3.40.50.1820">
    <property type="entry name" value="alpha/beta hydrolase"/>
    <property type="match status" value="1"/>
</dbReference>
<accession>A0A7W3JDL1</accession>
<dbReference type="InterPro" id="IPR029058">
    <property type="entry name" value="AB_hydrolase_fold"/>
</dbReference>
<dbReference type="AlphaFoldDB" id="A0A7W3JDL1"/>